<keyword evidence="4" id="KW-1185">Reference proteome</keyword>
<protein>
    <submittedName>
        <fullName evidence="3">Uncharacterized protein</fullName>
    </submittedName>
</protein>
<comment type="caution">
    <text evidence="3">The sequence shown here is derived from an EMBL/GenBank/DDBJ whole genome shotgun (WGS) entry which is preliminary data.</text>
</comment>
<evidence type="ECO:0000313" key="3">
    <source>
        <dbReference type="EMBL" id="KAJ4319188.1"/>
    </source>
</evidence>
<sequence length="277" mass="28265">MRPAVLLRLAFGLLAVDSVVASPCIPGTTTTAVTSAASTETSSDTAELTTSVASATSTTAESSIEASASSTVTQSSVETSASSIETTVSSATTDSTTTIGDTTTSTTSTAPTVTFSIVATGSGPVEGKGLQTYPRSNSVALFTNDFGGSSIRPFHIDAEGRLINDQGFYLCGYYQMINIALNAPAEVGTCDTEYPLAQAFLKCQETADLKLTCSIPAITCVAGGNPNDIFGMPTCEAAAGTWDSLYFADRGPGDVLHIGAANAGGDYSPIELTIQVV</sequence>
<dbReference type="AlphaFoldDB" id="A0A9W8WBS1"/>
<evidence type="ECO:0000313" key="4">
    <source>
        <dbReference type="Proteomes" id="UP001140502"/>
    </source>
</evidence>
<keyword evidence="2" id="KW-0732">Signal</keyword>
<dbReference type="OrthoDB" id="5104949at2759"/>
<accession>A0A9W8WBS1</accession>
<reference evidence="3" key="1">
    <citation type="submission" date="2022-10" db="EMBL/GenBank/DDBJ databases">
        <title>Tapping the CABI collections for fungal endophytes: first genome assemblies for Collariella, Neodidymelliopsis, Ascochyta clinopodiicola, Didymella pomorum, Didymosphaeria variabile, Neocosmospora piperis and Neocucurbitaria cava.</title>
        <authorList>
            <person name="Hill R."/>
        </authorList>
    </citation>
    <scope>NUCLEOTIDE SEQUENCE</scope>
    <source>
        <strain evidence="3">IMI 366586</strain>
    </source>
</reference>
<dbReference type="Proteomes" id="UP001140502">
    <property type="component" value="Unassembled WGS sequence"/>
</dbReference>
<feature type="chain" id="PRO_5040794391" evidence="2">
    <location>
        <begin position="22"/>
        <end position="277"/>
    </location>
</feature>
<organism evidence="3 4">
    <name type="scientific">Fusarium piperis</name>
    <dbReference type="NCBI Taxonomy" id="1435070"/>
    <lineage>
        <taxon>Eukaryota</taxon>
        <taxon>Fungi</taxon>
        <taxon>Dikarya</taxon>
        <taxon>Ascomycota</taxon>
        <taxon>Pezizomycotina</taxon>
        <taxon>Sordariomycetes</taxon>
        <taxon>Hypocreomycetidae</taxon>
        <taxon>Hypocreales</taxon>
        <taxon>Nectriaceae</taxon>
        <taxon>Fusarium</taxon>
        <taxon>Fusarium solani species complex</taxon>
    </lineage>
</organism>
<name>A0A9W8WBS1_9HYPO</name>
<evidence type="ECO:0000256" key="1">
    <source>
        <dbReference type="SAM" id="MobiDB-lite"/>
    </source>
</evidence>
<evidence type="ECO:0000256" key="2">
    <source>
        <dbReference type="SAM" id="SignalP"/>
    </source>
</evidence>
<feature type="region of interest" description="Disordered" evidence="1">
    <location>
        <begin position="58"/>
        <end position="106"/>
    </location>
</feature>
<feature type="signal peptide" evidence="2">
    <location>
        <begin position="1"/>
        <end position="21"/>
    </location>
</feature>
<dbReference type="EMBL" id="JAPEUR010000128">
    <property type="protein sequence ID" value="KAJ4319188.1"/>
    <property type="molecule type" value="Genomic_DNA"/>
</dbReference>
<gene>
    <name evidence="3" type="ORF">N0V84_006470</name>
</gene>
<proteinExistence type="predicted"/>